<evidence type="ECO:0000256" key="6">
    <source>
        <dbReference type="ARBA" id="ARBA00023077"/>
    </source>
</evidence>
<evidence type="ECO:0000256" key="7">
    <source>
        <dbReference type="ARBA" id="ARBA00023136"/>
    </source>
</evidence>
<accession>A0ABX8ALC2</accession>
<keyword evidence="5 10" id="KW-0812">Transmembrane</keyword>
<dbReference type="NCBIfam" id="TIGR01785">
    <property type="entry name" value="TonB-hemin"/>
    <property type="match status" value="1"/>
</dbReference>
<dbReference type="SUPFAM" id="SSF56935">
    <property type="entry name" value="Porins"/>
    <property type="match status" value="1"/>
</dbReference>
<keyword evidence="4 10" id="KW-1134">Transmembrane beta strand</keyword>
<dbReference type="InterPro" id="IPR000531">
    <property type="entry name" value="Beta-barrel_TonB"/>
</dbReference>
<evidence type="ECO:0000256" key="11">
    <source>
        <dbReference type="RuleBase" id="RU003357"/>
    </source>
</evidence>
<dbReference type="InterPro" id="IPR011276">
    <property type="entry name" value="TonB_haem/Hb_rcpt"/>
</dbReference>
<feature type="signal peptide" evidence="13">
    <location>
        <begin position="1"/>
        <end position="28"/>
    </location>
</feature>
<evidence type="ECO:0000259" key="15">
    <source>
        <dbReference type="Pfam" id="PF07715"/>
    </source>
</evidence>
<evidence type="ECO:0000256" key="10">
    <source>
        <dbReference type="PROSITE-ProRule" id="PRU01360"/>
    </source>
</evidence>
<dbReference type="PANTHER" id="PTHR30069:SF41">
    <property type="entry name" value="HEME_HEMOPEXIN UTILIZATION PROTEIN C"/>
    <property type="match status" value="1"/>
</dbReference>
<reference evidence="16 17" key="1">
    <citation type="journal article" date="2021" name="Angew. Chem. Int. Ed. Engl.">
        <title>A novel family of nonribosomal peptides modulate collective behavior in Pseudovibrio bacteria isolated from marine sponges.</title>
        <authorList>
            <person name="Ioca L.P."/>
            <person name="Dai Y."/>
            <person name="Kunakom S."/>
            <person name="Diaz-Espinosa J."/>
            <person name="Krunic A."/>
            <person name="Crnkovic C.M."/>
            <person name="Orjala J."/>
            <person name="Sanchez L.M."/>
            <person name="Ferreira A.G."/>
            <person name="Berlinck R.G.S."/>
            <person name="Eustaquio A.S."/>
        </authorList>
    </citation>
    <scope>NUCLEOTIDE SEQUENCE [LARGE SCALE GENOMIC DNA]</scope>
    <source>
        <strain evidence="16 17">Ab134</strain>
    </source>
</reference>
<evidence type="ECO:0000256" key="1">
    <source>
        <dbReference type="ARBA" id="ARBA00004571"/>
    </source>
</evidence>
<dbReference type="InterPro" id="IPR039426">
    <property type="entry name" value="TonB-dep_rcpt-like"/>
</dbReference>
<evidence type="ECO:0000256" key="5">
    <source>
        <dbReference type="ARBA" id="ARBA00022692"/>
    </source>
</evidence>
<evidence type="ECO:0000256" key="13">
    <source>
        <dbReference type="SAM" id="SignalP"/>
    </source>
</evidence>
<evidence type="ECO:0000256" key="3">
    <source>
        <dbReference type="ARBA" id="ARBA00022448"/>
    </source>
</evidence>
<dbReference type="Proteomes" id="UP000680706">
    <property type="component" value="Chromosome"/>
</dbReference>
<protein>
    <submittedName>
        <fullName evidence="16">TonB-dependent receptor</fullName>
    </submittedName>
</protein>
<gene>
    <name evidence="16" type="ORF">KGB56_21775</name>
</gene>
<dbReference type="Gene3D" id="2.40.170.20">
    <property type="entry name" value="TonB-dependent receptor, beta-barrel domain"/>
    <property type="match status" value="1"/>
</dbReference>
<evidence type="ECO:0000313" key="16">
    <source>
        <dbReference type="EMBL" id="QUS55878.1"/>
    </source>
</evidence>
<keyword evidence="7 10" id="KW-0472">Membrane</keyword>
<dbReference type="InterPro" id="IPR012910">
    <property type="entry name" value="Plug_dom"/>
</dbReference>
<evidence type="ECO:0000256" key="2">
    <source>
        <dbReference type="ARBA" id="ARBA00009810"/>
    </source>
</evidence>
<keyword evidence="17" id="KW-1185">Reference proteome</keyword>
<feature type="domain" description="TonB-dependent receptor-like beta-barrel" evidence="14">
    <location>
        <begin position="252"/>
        <end position="668"/>
    </location>
</feature>
<keyword evidence="9 10" id="KW-0998">Cell outer membrane</keyword>
<keyword evidence="6 11" id="KW-0798">TonB box</keyword>
<dbReference type="PANTHER" id="PTHR30069">
    <property type="entry name" value="TONB-DEPENDENT OUTER MEMBRANE RECEPTOR"/>
    <property type="match status" value="1"/>
</dbReference>
<evidence type="ECO:0000256" key="9">
    <source>
        <dbReference type="ARBA" id="ARBA00023237"/>
    </source>
</evidence>
<sequence length="695" mass="75558">MSNSRYSRAALLASTTLSLALISAAVSAQEATQPAEVESPATMLDEIIVSAGKEKVAIDTPQAVSSVSQEQIEASQSNTLGEILNTVPGVTTINADNALGQSLNIRGIGGAFASDENRMIMQIDGVTSFFEMYRAGSFFFDSELLKEVEVLRGPASSTLFGSGAIGGVVSARTKDASDFLEGDDKLAVRTKALWDSNGNGARGTVTVAARPLEDLEMLLNLNYGRDGDYDGAGGQELGNSRMTDLSGLAKLKYSFGANKDQSLTASYFNVEKSGKGLYDQITFSPGFGYADQVTNEQQAVLAYENAFSNNDLLDLKAQISWSQTQRELDDITYRSTRPGSVPAPLGTEAEYVYNTWQAKLENTSEVQFSESLDAYFTYGVEGKYHERLNPRLNPDGSVTPGSSSHPEGESHSVGIFGQAEFVINERLTLIPGMRVDHSRLKPGNGVALRKDLDETAYSPKLAAIYELTEWVNVFGSVSHTERMPVLDEVFSGDGFTDLGKEKSNNFEAGLGFKFNDVLLANDSLRFKVTGFYNNIDNYLYSSRDHATGKTITTAIDEARIKGVELEAGYSSERWYGNLGASLTRGDNLSDDEHLESVAADNLFVSVGYKFTDYNLDVSWRSDLYAEQDRVNDAADASPGYALHSARLAWKPEDGFLAGSEVRASVTNIFDQKYTAHLSETEGKGRSFKLSLAKTF</sequence>
<evidence type="ECO:0000256" key="8">
    <source>
        <dbReference type="ARBA" id="ARBA00023170"/>
    </source>
</evidence>
<comment type="subcellular location">
    <subcellularLocation>
        <location evidence="1 10">Cell outer membrane</location>
        <topology evidence="1 10">Multi-pass membrane protein</topology>
    </subcellularLocation>
</comment>
<dbReference type="PROSITE" id="PS52016">
    <property type="entry name" value="TONB_DEPENDENT_REC_3"/>
    <property type="match status" value="1"/>
</dbReference>
<keyword evidence="13" id="KW-0732">Signal</keyword>
<keyword evidence="3 10" id="KW-0813">Transport</keyword>
<dbReference type="InterPro" id="IPR036942">
    <property type="entry name" value="Beta-barrel_TonB_sf"/>
</dbReference>
<dbReference type="EMBL" id="CP074126">
    <property type="protein sequence ID" value="QUS55878.1"/>
    <property type="molecule type" value="Genomic_DNA"/>
</dbReference>
<evidence type="ECO:0000259" key="14">
    <source>
        <dbReference type="Pfam" id="PF00593"/>
    </source>
</evidence>
<dbReference type="Pfam" id="PF07715">
    <property type="entry name" value="Plug"/>
    <property type="match status" value="1"/>
</dbReference>
<dbReference type="Gene3D" id="2.170.130.10">
    <property type="entry name" value="TonB-dependent receptor, plug domain"/>
    <property type="match status" value="1"/>
</dbReference>
<evidence type="ECO:0000256" key="4">
    <source>
        <dbReference type="ARBA" id="ARBA00022452"/>
    </source>
</evidence>
<feature type="region of interest" description="Disordered" evidence="12">
    <location>
        <begin position="387"/>
        <end position="411"/>
    </location>
</feature>
<feature type="chain" id="PRO_5045423611" evidence="13">
    <location>
        <begin position="29"/>
        <end position="695"/>
    </location>
</feature>
<evidence type="ECO:0000256" key="12">
    <source>
        <dbReference type="SAM" id="MobiDB-lite"/>
    </source>
</evidence>
<evidence type="ECO:0000313" key="17">
    <source>
        <dbReference type="Proteomes" id="UP000680706"/>
    </source>
</evidence>
<proteinExistence type="inferred from homology"/>
<name>A0ABX8ALC2_9HYPH</name>
<organism evidence="16 17">
    <name type="scientific">Pseudovibrio brasiliensis</name>
    <dbReference type="NCBI Taxonomy" id="1898042"/>
    <lineage>
        <taxon>Bacteria</taxon>
        <taxon>Pseudomonadati</taxon>
        <taxon>Pseudomonadota</taxon>
        <taxon>Alphaproteobacteria</taxon>
        <taxon>Hyphomicrobiales</taxon>
        <taxon>Stappiaceae</taxon>
        <taxon>Pseudovibrio</taxon>
    </lineage>
</organism>
<keyword evidence="8 16" id="KW-0675">Receptor</keyword>
<feature type="domain" description="TonB-dependent receptor plug" evidence="15">
    <location>
        <begin position="58"/>
        <end position="168"/>
    </location>
</feature>
<dbReference type="RefSeq" id="WP_075698440.1">
    <property type="nucleotide sequence ID" value="NZ_CP074126.1"/>
</dbReference>
<comment type="similarity">
    <text evidence="2 10 11">Belongs to the TonB-dependent receptor family.</text>
</comment>
<dbReference type="CDD" id="cd01347">
    <property type="entry name" value="ligand_gated_channel"/>
    <property type="match status" value="1"/>
</dbReference>
<dbReference type="InterPro" id="IPR037066">
    <property type="entry name" value="Plug_dom_sf"/>
</dbReference>
<dbReference type="Pfam" id="PF00593">
    <property type="entry name" value="TonB_dep_Rec_b-barrel"/>
    <property type="match status" value="1"/>
</dbReference>